<dbReference type="GO" id="GO:0006357">
    <property type="term" value="P:regulation of transcription by RNA polymerase II"/>
    <property type="evidence" value="ECO:0007669"/>
    <property type="project" value="TreeGrafter"/>
</dbReference>
<dbReference type="RefSeq" id="XP_019519918.1">
    <property type="nucleotide sequence ID" value="XM_019664373.1"/>
</dbReference>
<dbReference type="GO" id="GO:0005634">
    <property type="term" value="C:nucleus"/>
    <property type="evidence" value="ECO:0007669"/>
    <property type="project" value="UniProtKB-SubCell"/>
</dbReference>
<dbReference type="PANTHER" id="PTHR21408">
    <property type="entry name" value="HOMEODOMAIN-ONLY PROTEIN"/>
    <property type="match status" value="1"/>
</dbReference>
<keyword evidence="3" id="KW-0217">Developmental protein</keyword>
<evidence type="ECO:0000256" key="6">
    <source>
        <dbReference type="ARBA" id="ARBA00023155"/>
    </source>
</evidence>
<keyword evidence="12" id="KW-1185">Reference proteome</keyword>
<reference evidence="13 14" key="1">
    <citation type="submission" date="2025-04" db="UniProtKB">
        <authorList>
            <consortium name="RefSeq"/>
        </authorList>
    </citation>
    <scope>IDENTIFICATION</scope>
    <source>
        <tissue evidence="13 14">Muscle</tissue>
    </source>
</reference>
<dbReference type="GO" id="GO:0030154">
    <property type="term" value="P:cell differentiation"/>
    <property type="evidence" value="ECO:0007669"/>
    <property type="project" value="InterPro"/>
</dbReference>
<evidence type="ECO:0000256" key="1">
    <source>
        <dbReference type="ARBA" id="ARBA00004123"/>
    </source>
</evidence>
<evidence type="ECO:0000256" key="7">
    <source>
        <dbReference type="ARBA" id="ARBA00023163"/>
    </source>
</evidence>
<keyword evidence="13 14" id="KW-0238">DNA-binding</keyword>
<dbReference type="InterPro" id="IPR001356">
    <property type="entry name" value="HD"/>
</dbReference>
<evidence type="ECO:0000313" key="12">
    <source>
        <dbReference type="Proteomes" id="UP000694851"/>
    </source>
</evidence>
<dbReference type="InterPro" id="IPR009057">
    <property type="entry name" value="Homeodomain-like_sf"/>
</dbReference>
<dbReference type="SUPFAM" id="SSF46689">
    <property type="entry name" value="Homeodomain-like"/>
    <property type="match status" value="1"/>
</dbReference>
<accession>A0A8B7T2L6</accession>
<proteinExistence type="predicted"/>
<keyword evidence="4" id="KW-0678">Repressor</keyword>
<dbReference type="RefSeq" id="XP_019519922.1">
    <property type="nucleotide sequence ID" value="XM_019664377.1"/>
</dbReference>
<evidence type="ECO:0000256" key="5">
    <source>
        <dbReference type="ARBA" id="ARBA00023015"/>
    </source>
</evidence>
<name>A0A8B7T2L6_HIPAR</name>
<evidence type="ECO:0000313" key="15">
    <source>
        <dbReference type="RefSeq" id="XP_019519919.1"/>
    </source>
</evidence>
<keyword evidence="7" id="KW-0804">Transcription</keyword>
<dbReference type="AlphaFoldDB" id="A0A8B7T2L6"/>
<keyword evidence="6 13" id="KW-0371">Homeobox</keyword>
<dbReference type="RefSeq" id="XP_019519920.1">
    <property type="nucleotide sequence ID" value="XM_019664375.1"/>
</dbReference>
<dbReference type="RefSeq" id="XP_019519919.1">
    <property type="nucleotide sequence ID" value="XM_019664374.1"/>
</dbReference>
<dbReference type="PANTHER" id="PTHR21408:SF1">
    <property type="entry name" value="HOMEODOMAIN-ONLY PROTEIN"/>
    <property type="match status" value="1"/>
</dbReference>
<evidence type="ECO:0000256" key="10">
    <source>
        <dbReference type="ARBA" id="ARBA00046599"/>
    </source>
</evidence>
<dbReference type="KEGG" id="hai:109394378"/>
<gene>
    <name evidence="13 14 15 16 17 18" type="primary">HOPX</name>
</gene>
<evidence type="ECO:0000256" key="8">
    <source>
        <dbReference type="ARBA" id="ARBA00023242"/>
    </source>
</evidence>
<sequence>MSAETASGPTQDQVEILEYNFNKVNKHPDPTTLCLIAAEAGLTEEETQVSPARAPRARTPAPGTPAPPPRRGRLTNMGGFTRPRLPPLAALPRSSIAFARTPGTQTLHRSQRRTPASGLHGVPRLALHPQPAGPPPGAA</sequence>
<comment type="subcellular location">
    <subcellularLocation>
        <location evidence="1">Nucleus</location>
    </subcellularLocation>
</comment>
<dbReference type="OrthoDB" id="6159439at2759"/>
<dbReference type="Proteomes" id="UP000694851">
    <property type="component" value="Unplaced"/>
</dbReference>
<dbReference type="GeneID" id="109394378"/>
<evidence type="ECO:0000256" key="3">
    <source>
        <dbReference type="ARBA" id="ARBA00022473"/>
    </source>
</evidence>
<dbReference type="GO" id="GO:0003677">
    <property type="term" value="F:DNA binding"/>
    <property type="evidence" value="ECO:0007669"/>
    <property type="project" value="UniProtKB-KW"/>
</dbReference>
<evidence type="ECO:0000256" key="2">
    <source>
        <dbReference type="ARBA" id="ARBA00021327"/>
    </source>
</evidence>
<dbReference type="Gene3D" id="1.10.10.60">
    <property type="entry name" value="Homeodomain-like"/>
    <property type="match status" value="1"/>
</dbReference>
<evidence type="ECO:0000313" key="17">
    <source>
        <dbReference type="RefSeq" id="XP_019519921.1"/>
    </source>
</evidence>
<protein>
    <recommendedName>
        <fullName evidence="2">Homeodomain-only protein</fullName>
    </recommendedName>
    <alternativeName>
        <fullName evidence="9">Odd homeobox protein 1</fullName>
    </alternativeName>
</protein>
<dbReference type="CDD" id="cd00086">
    <property type="entry name" value="homeodomain"/>
    <property type="match status" value="1"/>
</dbReference>
<evidence type="ECO:0000313" key="14">
    <source>
        <dbReference type="RefSeq" id="XP_019519918.1"/>
    </source>
</evidence>
<keyword evidence="8" id="KW-0539">Nucleus</keyword>
<evidence type="ECO:0000256" key="4">
    <source>
        <dbReference type="ARBA" id="ARBA00022491"/>
    </source>
</evidence>
<evidence type="ECO:0000256" key="11">
    <source>
        <dbReference type="SAM" id="MobiDB-lite"/>
    </source>
</evidence>
<dbReference type="CTD" id="84525"/>
<evidence type="ECO:0000313" key="13">
    <source>
        <dbReference type="RefSeq" id="XP_019519917.1"/>
    </source>
</evidence>
<organism evidence="12 17">
    <name type="scientific">Hipposideros armiger</name>
    <name type="common">Great Himalayan leaf-nosed bat</name>
    <dbReference type="NCBI Taxonomy" id="186990"/>
    <lineage>
        <taxon>Eukaryota</taxon>
        <taxon>Metazoa</taxon>
        <taxon>Chordata</taxon>
        <taxon>Craniata</taxon>
        <taxon>Vertebrata</taxon>
        <taxon>Euteleostomi</taxon>
        <taxon>Mammalia</taxon>
        <taxon>Eutheria</taxon>
        <taxon>Laurasiatheria</taxon>
        <taxon>Chiroptera</taxon>
        <taxon>Yinpterochiroptera</taxon>
        <taxon>Rhinolophoidea</taxon>
        <taxon>Hipposideridae</taxon>
        <taxon>Hipposideros</taxon>
    </lineage>
</organism>
<dbReference type="InterPro" id="IPR039162">
    <property type="entry name" value="HOPX"/>
</dbReference>
<comment type="subunit">
    <text evidence="10">Interacts with serum response factor (SRF). Component of a large complex containing histone deacetylases such as HDAC2. Interacts with the acetylated forms of HSPA1A and HSPA1B. Interacts with HSPA8.</text>
</comment>
<keyword evidence="5" id="KW-0805">Transcription regulation</keyword>
<feature type="region of interest" description="Disordered" evidence="11">
    <location>
        <begin position="43"/>
        <end position="139"/>
    </location>
</feature>
<dbReference type="RefSeq" id="XP_019519917.1">
    <property type="nucleotide sequence ID" value="XM_019664372.1"/>
</dbReference>
<evidence type="ECO:0000313" key="16">
    <source>
        <dbReference type="RefSeq" id="XP_019519920.1"/>
    </source>
</evidence>
<evidence type="ECO:0000313" key="18">
    <source>
        <dbReference type="RefSeq" id="XP_019519922.1"/>
    </source>
</evidence>
<feature type="compositionally biased region" description="Low complexity" evidence="11">
    <location>
        <begin position="51"/>
        <end position="61"/>
    </location>
</feature>
<dbReference type="RefSeq" id="XP_019519921.1">
    <property type="nucleotide sequence ID" value="XM_019664376.1"/>
</dbReference>
<evidence type="ECO:0000256" key="9">
    <source>
        <dbReference type="ARBA" id="ARBA00031117"/>
    </source>
</evidence>